<protein>
    <submittedName>
        <fullName evidence="2">Uncharacterized protein</fullName>
    </submittedName>
</protein>
<dbReference type="EMBL" id="BMQL01000011">
    <property type="protein sequence ID" value="GGR10068.1"/>
    <property type="molecule type" value="Genomic_DNA"/>
</dbReference>
<organism evidence="2 3">
    <name type="scientific">Deinococcus ruber</name>
    <dbReference type="NCBI Taxonomy" id="1848197"/>
    <lineage>
        <taxon>Bacteria</taxon>
        <taxon>Thermotogati</taxon>
        <taxon>Deinococcota</taxon>
        <taxon>Deinococci</taxon>
        <taxon>Deinococcales</taxon>
        <taxon>Deinococcaceae</taxon>
        <taxon>Deinococcus</taxon>
    </lineage>
</organism>
<gene>
    <name evidence="2" type="ORF">GCM10008957_23580</name>
</gene>
<feature type="region of interest" description="Disordered" evidence="1">
    <location>
        <begin position="1"/>
        <end position="44"/>
    </location>
</feature>
<accession>A0A918F592</accession>
<dbReference type="AlphaFoldDB" id="A0A918F592"/>
<reference evidence="2" key="1">
    <citation type="journal article" date="2014" name="Int. J. Syst. Evol. Microbiol.">
        <title>Complete genome sequence of Corynebacterium casei LMG S-19264T (=DSM 44701T), isolated from a smear-ripened cheese.</title>
        <authorList>
            <consortium name="US DOE Joint Genome Institute (JGI-PGF)"/>
            <person name="Walter F."/>
            <person name="Albersmeier A."/>
            <person name="Kalinowski J."/>
            <person name="Ruckert C."/>
        </authorList>
    </citation>
    <scope>NUCLEOTIDE SEQUENCE</scope>
    <source>
        <strain evidence="2">JCM 31311</strain>
    </source>
</reference>
<evidence type="ECO:0000256" key="1">
    <source>
        <dbReference type="SAM" id="MobiDB-lite"/>
    </source>
</evidence>
<keyword evidence="3" id="KW-1185">Reference proteome</keyword>
<dbReference type="Proteomes" id="UP000603865">
    <property type="component" value="Unassembled WGS sequence"/>
</dbReference>
<evidence type="ECO:0000313" key="2">
    <source>
        <dbReference type="EMBL" id="GGR10068.1"/>
    </source>
</evidence>
<proteinExistence type="predicted"/>
<name>A0A918F592_9DEIO</name>
<reference evidence="2" key="2">
    <citation type="submission" date="2020-09" db="EMBL/GenBank/DDBJ databases">
        <authorList>
            <person name="Sun Q."/>
            <person name="Ohkuma M."/>
        </authorList>
    </citation>
    <scope>NUCLEOTIDE SEQUENCE</scope>
    <source>
        <strain evidence="2">JCM 31311</strain>
    </source>
</reference>
<evidence type="ECO:0000313" key="3">
    <source>
        <dbReference type="Proteomes" id="UP000603865"/>
    </source>
</evidence>
<feature type="compositionally biased region" description="Polar residues" evidence="1">
    <location>
        <begin position="14"/>
        <end position="40"/>
    </location>
</feature>
<comment type="caution">
    <text evidence="2">The sequence shown here is derived from an EMBL/GenBank/DDBJ whole genome shotgun (WGS) entry which is preliminary data.</text>
</comment>
<sequence length="198" mass="19661">MPAEPVIPDVFASATDNSSATGGDPSGSTVPVTQGRSSSALPIPVPVATPAPTPIRTVPAAPLVQAVPVAPAVPLSLQSLPSSPVPQPTTVPGTVPTVAAALPAPVPVQLTPLPAPISASPTRPVTLVPATVPAAPAVTLMAVAQGETPTAMLNTPTGQLMVGIGDPVTLNNTSYTVQTIHATSIQLKSSHDTLTLKE</sequence>